<proteinExistence type="inferred from homology"/>
<feature type="transmembrane region" description="Helical" evidence="6">
    <location>
        <begin position="31"/>
        <end position="48"/>
    </location>
</feature>
<evidence type="ECO:0000313" key="8">
    <source>
        <dbReference type="EMBL" id="RZS71393.1"/>
    </source>
</evidence>
<comment type="similarity">
    <text evidence="2">Belongs to the EamA transporter family.</text>
</comment>
<feature type="transmembrane region" description="Helical" evidence="6">
    <location>
        <begin position="146"/>
        <end position="163"/>
    </location>
</feature>
<dbReference type="PANTHER" id="PTHR32322:SF2">
    <property type="entry name" value="EAMA DOMAIN-CONTAINING PROTEIN"/>
    <property type="match status" value="1"/>
</dbReference>
<feature type="transmembrane region" description="Helical" evidence="6">
    <location>
        <begin position="272"/>
        <end position="289"/>
    </location>
</feature>
<evidence type="ECO:0000256" key="6">
    <source>
        <dbReference type="SAM" id="Phobius"/>
    </source>
</evidence>
<evidence type="ECO:0000256" key="4">
    <source>
        <dbReference type="ARBA" id="ARBA00022989"/>
    </source>
</evidence>
<dbReference type="Pfam" id="PF00892">
    <property type="entry name" value="EamA"/>
    <property type="match status" value="2"/>
</dbReference>
<feature type="transmembrane region" description="Helical" evidence="6">
    <location>
        <begin position="237"/>
        <end position="260"/>
    </location>
</feature>
<dbReference type="Proteomes" id="UP000293874">
    <property type="component" value="Unassembled WGS sequence"/>
</dbReference>
<name>A0A4Q7MW80_9BACT</name>
<dbReference type="RefSeq" id="WP_207234271.1">
    <property type="nucleotide sequence ID" value="NZ_CP042431.1"/>
</dbReference>
<feature type="transmembrane region" description="Helical" evidence="6">
    <location>
        <begin position="175"/>
        <end position="193"/>
    </location>
</feature>
<protein>
    <submittedName>
        <fullName evidence="8">Drug/metabolite transporter (DMT)-like permease</fullName>
    </submittedName>
</protein>
<comment type="subcellular location">
    <subcellularLocation>
        <location evidence="1">Membrane</location>
        <topology evidence="1">Multi-pass membrane protein</topology>
    </subcellularLocation>
</comment>
<dbReference type="InterPro" id="IPR050638">
    <property type="entry name" value="AA-Vitamin_Transporters"/>
</dbReference>
<feature type="transmembrane region" description="Helical" evidence="6">
    <location>
        <begin position="295"/>
        <end position="312"/>
    </location>
</feature>
<dbReference type="SUPFAM" id="SSF103481">
    <property type="entry name" value="Multidrug resistance efflux transporter EmrE"/>
    <property type="match status" value="2"/>
</dbReference>
<dbReference type="PANTHER" id="PTHR32322">
    <property type="entry name" value="INNER MEMBRANE TRANSPORTER"/>
    <property type="match status" value="1"/>
</dbReference>
<feature type="transmembrane region" description="Helical" evidence="6">
    <location>
        <begin position="54"/>
        <end position="78"/>
    </location>
</feature>
<dbReference type="Gene3D" id="1.10.3730.20">
    <property type="match status" value="1"/>
</dbReference>
<feature type="transmembrane region" description="Helical" evidence="6">
    <location>
        <begin position="90"/>
        <end position="108"/>
    </location>
</feature>
<dbReference type="InterPro" id="IPR037185">
    <property type="entry name" value="EmrE-like"/>
</dbReference>
<dbReference type="AlphaFoldDB" id="A0A4Q7MW80"/>
<dbReference type="EMBL" id="SGXA01000002">
    <property type="protein sequence ID" value="RZS71393.1"/>
    <property type="molecule type" value="Genomic_DNA"/>
</dbReference>
<evidence type="ECO:0000256" key="5">
    <source>
        <dbReference type="ARBA" id="ARBA00023136"/>
    </source>
</evidence>
<feature type="domain" description="EamA" evidence="7">
    <location>
        <begin position="176"/>
        <end position="312"/>
    </location>
</feature>
<dbReference type="InterPro" id="IPR000620">
    <property type="entry name" value="EamA_dom"/>
</dbReference>
<reference evidence="8 9" key="1">
    <citation type="submission" date="2019-02" db="EMBL/GenBank/DDBJ databases">
        <title>Genomic Encyclopedia of Type Strains, Phase IV (KMG-IV): sequencing the most valuable type-strain genomes for metagenomic binning, comparative biology and taxonomic classification.</title>
        <authorList>
            <person name="Goeker M."/>
        </authorList>
    </citation>
    <scope>NUCLEOTIDE SEQUENCE [LARGE SCALE GENOMIC DNA]</scope>
    <source>
        <strain evidence="8 9">DSM 18116</strain>
    </source>
</reference>
<comment type="caution">
    <text evidence="8">The sequence shown here is derived from an EMBL/GenBank/DDBJ whole genome shotgun (WGS) entry which is preliminary data.</text>
</comment>
<feature type="domain" description="EamA" evidence="7">
    <location>
        <begin position="31"/>
        <end position="162"/>
    </location>
</feature>
<organism evidence="8 9">
    <name type="scientific">Pseudobacter ginsenosidimutans</name>
    <dbReference type="NCBI Taxonomy" id="661488"/>
    <lineage>
        <taxon>Bacteria</taxon>
        <taxon>Pseudomonadati</taxon>
        <taxon>Bacteroidota</taxon>
        <taxon>Chitinophagia</taxon>
        <taxon>Chitinophagales</taxon>
        <taxon>Chitinophagaceae</taxon>
        <taxon>Pseudobacter</taxon>
    </lineage>
</organism>
<sequence>MRDAHFLIYNMCASTNISTPFLKKKGTRSKALIALGLVCFLWGTTWIASRQGVLYMPALQMAGIRQLAGGILYIIYFTAKGMQWPRGKEWMPILVLSLLNITFTNGLTTWAVQYISAGLGAIIAATFPLWIVVIHLTVSKVKLPRNAILGLLLGFAGVCTIFYDHLVDFLNPDFRFGIILSLAGAWSWAFGTIYTKQQATAFNPYFSLGLQMLIGGIILSGVANGTGMTIPYSSIPWQAWAALAYLVIIGSVVSFIAYLYALQHLPTEQLSIYAYINPIVAILLGSIWFDEKLSIYIAIGGAVILIGVRLINKAFKNQEKVKDQSQ</sequence>
<evidence type="ECO:0000313" key="9">
    <source>
        <dbReference type="Proteomes" id="UP000293874"/>
    </source>
</evidence>
<keyword evidence="3 6" id="KW-0812">Transmembrane</keyword>
<feature type="transmembrane region" description="Helical" evidence="6">
    <location>
        <begin position="114"/>
        <end position="134"/>
    </location>
</feature>
<dbReference type="GO" id="GO:0016020">
    <property type="term" value="C:membrane"/>
    <property type="evidence" value="ECO:0007669"/>
    <property type="project" value="UniProtKB-SubCell"/>
</dbReference>
<accession>A0A4Q7MW80</accession>
<evidence type="ECO:0000256" key="3">
    <source>
        <dbReference type="ARBA" id="ARBA00022692"/>
    </source>
</evidence>
<evidence type="ECO:0000256" key="2">
    <source>
        <dbReference type="ARBA" id="ARBA00007362"/>
    </source>
</evidence>
<keyword evidence="4 6" id="KW-1133">Transmembrane helix</keyword>
<keyword evidence="5 6" id="KW-0472">Membrane</keyword>
<evidence type="ECO:0000259" key="7">
    <source>
        <dbReference type="Pfam" id="PF00892"/>
    </source>
</evidence>
<keyword evidence="9" id="KW-1185">Reference proteome</keyword>
<evidence type="ECO:0000256" key="1">
    <source>
        <dbReference type="ARBA" id="ARBA00004141"/>
    </source>
</evidence>
<feature type="transmembrane region" description="Helical" evidence="6">
    <location>
        <begin position="205"/>
        <end position="225"/>
    </location>
</feature>
<gene>
    <name evidence="8" type="ORF">EV199_3296</name>
</gene>